<comment type="caution">
    <text evidence="9">The sequence shown here is derived from an EMBL/GenBank/DDBJ whole genome shotgun (WGS) entry which is preliminary data.</text>
</comment>
<dbReference type="EMBL" id="BQKY01000008">
    <property type="protein sequence ID" value="GJN91277.1"/>
    <property type="molecule type" value="Genomic_DNA"/>
</dbReference>
<organism evidence="9 10">
    <name type="scientific">Rhodotorula paludigena</name>
    <dbReference type="NCBI Taxonomy" id="86838"/>
    <lineage>
        <taxon>Eukaryota</taxon>
        <taxon>Fungi</taxon>
        <taxon>Dikarya</taxon>
        <taxon>Basidiomycota</taxon>
        <taxon>Pucciniomycotina</taxon>
        <taxon>Microbotryomycetes</taxon>
        <taxon>Sporidiobolales</taxon>
        <taxon>Sporidiobolaceae</taxon>
        <taxon>Rhodotorula</taxon>
    </lineage>
</organism>
<keyword evidence="10" id="KW-1185">Reference proteome</keyword>
<comment type="subcellular location">
    <subcellularLocation>
        <location evidence="1">Membrane</location>
        <topology evidence="1">Multi-pass membrane protein</topology>
    </subcellularLocation>
</comment>
<name>A0AAV5GP52_9BASI</name>
<dbReference type="InterPro" id="IPR013057">
    <property type="entry name" value="AA_transpt_TM"/>
</dbReference>
<feature type="transmembrane region" description="Helical" evidence="7">
    <location>
        <begin position="143"/>
        <end position="163"/>
    </location>
</feature>
<feature type="region of interest" description="Disordered" evidence="6">
    <location>
        <begin position="1"/>
        <end position="33"/>
    </location>
</feature>
<evidence type="ECO:0000256" key="6">
    <source>
        <dbReference type="SAM" id="MobiDB-lite"/>
    </source>
</evidence>
<protein>
    <recommendedName>
        <fullName evidence="8">Amino acid transporter transmembrane domain-containing protein</fullName>
    </recommendedName>
</protein>
<evidence type="ECO:0000256" key="2">
    <source>
        <dbReference type="ARBA" id="ARBA00008066"/>
    </source>
</evidence>
<feature type="transmembrane region" description="Helical" evidence="7">
    <location>
        <begin position="393"/>
        <end position="413"/>
    </location>
</feature>
<feature type="domain" description="Amino acid transporter transmembrane" evidence="8">
    <location>
        <begin position="64"/>
        <end position="462"/>
    </location>
</feature>
<evidence type="ECO:0000256" key="7">
    <source>
        <dbReference type="SAM" id="Phobius"/>
    </source>
</evidence>
<dbReference type="AlphaFoldDB" id="A0AAV5GP52"/>
<keyword evidence="4 7" id="KW-1133">Transmembrane helix</keyword>
<gene>
    <name evidence="9" type="ORF">Rhopal_004296-T1</name>
</gene>
<feature type="transmembrane region" description="Helical" evidence="7">
    <location>
        <begin position="434"/>
        <end position="455"/>
    </location>
</feature>
<feature type="compositionally biased region" description="Polar residues" evidence="6">
    <location>
        <begin position="1"/>
        <end position="13"/>
    </location>
</feature>
<evidence type="ECO:0000313" key="9">
    <source>
        <dbReference type="EMBL" id="GJN91277.1"/>
    </source>
</evidence>
<feature type="transmembrane region" description="Helical" evidence="7">
    <location>
        <begin position="327"/>
        <end position="346"/>
    </location>
</feature>
<feature type="transmembrane region" description="Helical" evidence="7">
    <location>
        <begin position="255"/>
        <end position="273"/>
    </location>
</feature>
<dbReference type="PANTHER" id="PTHR22950:SF683">
    <property type="entry name" value="AMINO ACID TRANSPORTER (EUROFUNG)"/>
    <property type="match status" value="1"/>
</dbReference>
<comment type="similarity">
    <text evidence="2">Belongs to the amino acid/polyamine transporter 2 family.</text>
</comment>
<feature type="transmembrane region" description="Helical" evidence="7">
    <location>
        <begin position="64"/>
        <end position="85"/>
    </location>
</feature>
<dbReference type="GO" id="GO:0015179">
    <property type="term" value="F:L-amino acid transmembrane transporter activity"/>
    <property type="evidence" value="ECO:0007669"/>
    <property type="project" value="TreeGrafter"/>
</dbReference>
<dbReference type="Pfam" id="PF01490">
    <property type="entry name" value="Aa_trans"/>
    <property type="match status" value="1"/>
</dbReference>
<evidence type="ECO:0000256" key="1">
    <source>
        <dbReference type="ARBA" id="ARBA00004141"/>
    </source>
</evidence>
<dbReference type="Gene3D" id="1.20.1740.10">
    <property type="entry name" value="Amino acid/polyamine transporter I"/>
    <property type="match status" value="1"/>
</dbReference>
<feature type="transmembrane region" description="Helical" evidence="7">
    <location>
        <begin position="367"/>
        <end position="387"/>
    </location>
</feature>
<feature type="transmembrane region" description="Helical" evidence="7">
    <location>
        <begin position="169"/>
        <end position="190"/>
    </location>
</feature>
<proteinExistence type="inferred from homology"/>
<dbReference type="GO" id="GO:0016020">
    <property type="term" value="C:membrane"/>
    <property type="evidence" value="ECO:0007669"/>
    <property type="project" value="UniProtKB-SubCell"/>
</dbReference>
<reference evidence="9 10" key="1">
    <citation type="submission" date="2021-12" db="EMBL/GenBank/DDBJ databases">
        <title>High titer production of polyol ester of fatty acids by Rhodotorula paludigena BS15 towards product separation-free biomass refinery.</title>
        <authorList>
            <person name="Mano J."/>
            <person name="Ono H."/>
            <person name="Tanaka T."/>
            <person name="Naito K."/>
            <person name="Sushida H."/>
            <person name="Ike M."/>
            <person name="Tokuyasu K."/>
            <person name="Kitaoka M."/>
        </authorList>
    </citation>
    <scope>NUCLEOTIDE SEQUENCE [LARGE SCALE GENOMIC DNA]</scope>
    <source>
        <strain evidence="9 10">BS15</strain>
    </source>
</reference>
<feature type="transmembrane region" description="Helical" evidence="7">
    <location>
        <begin position="91"/>
        <end position="111"/>
    </location>
</feature>
<sequence>MGISRASSTSEPSTAEKDVRKQEDAVVRTGADGRIDEEAQGETEIDGVFGAQGKGSGTVDYRSVGWFSTSVLMMKSQIGLGVLSIPSVFHSLGLAPGIIILIVIAILTTWTDYYIGIFKMKHPTVYSVADCGKLMFGRFGQELFGIGYWLLMTCIAGSAFLGISVALNAISLHATCTAVYVAVAAVVTFPFASLRTMGSVKWVGWVGLASMIVSIMLVTIAIPAGGRPSLAPQTGPLDLEIVIWGKPTFAEAMNAISNLVFSYAGTSAFLPIASEMRNTRDYPKAVAVCQTFVTAFYLTVGIVVYWYAGQYVASPALGTAGVLIKRVAYGLALPGLFAAAIIYTHLPAKWIFVRALRGSHHLTHSTPTHWISWFSCTLGCVLFSWLISSVIPVFGGLVGLVGALFGTLVSLNAEACMWFYDNLHRLKVKESRTFGFWFLFYFNAFIFVAGAFLLVGGTYGSVISIRDDYAANGGRPFTCTDNSGSV</sequence>
<keyword evidence="5 7" id="KW-0472">Membrane</keyword>
<dbReference type="PANTHER" id="PTHR22950">
    <property type="entry name" value="AMINO ACID TRANSPORTER"/>
    <property type="match status" value="1"/>
</dbReference>
<keyword evidence="3 7" id="KW-0812">Transmembrane</keyword>
<evidence type="ECO:0000259" key="8">
    <source>
        <dbReference type="Pfam" id="PF01490"/>
    </source>
</evidence>
<evidence type="ECO:0000256" key="3">
    <source>
        <dbReference type="ARBA" id="ARBA00022692"/>
    </source>
</evidence>
<dbReference type="Proteomes" id="UP001342314">
    <property type="component" value="Unassembled WGS sequence"/>
</dbReference>
<feature type="transmembrane region" description="Helical" evidence="7">
    <location>
        <begin position="202"/>
        <end position="222"/>
    </location>
</feature>
<accession>A0AAV5GP52</accession>
<feature type="transmembrane region" description="Helical" evidence="7">
    <location>
        <begin position="285"/>
        <end position="307"/>
    </location>
</feature>
<evidence type="ECO:0000313" key="10">
    <source>
        <dbReference type="Proteomes" id="UP001342314"/>
    </source>
</evidence>
<feature type="compositionally biased region" description="Basic and acidic residues" evidence="6">
    <location>
        <begin position="14"/>
        <end position="33"/>
    </location>
</feature>
<dbReference type="FunFam" id="1.20.1740.10:FF:000039">
    <property type="entry name" value="Neutral amino acid transporter (Eurofung)"/>
    <property type="match status" value="1"/>
</dbReference>
<evidence type="ECO:0000256" key="4">
    <source>
        <dbReference type="ARBA" id="ARBA00022989"/>
    </source>
</evidence>
<evidence type="ECO:0000256" key="5">
    <source>
        <dbReference type="ARBA" id="ARBA00023136"/>
    </source>
</evidence>